<dbReference type="EC" id="2.7.7.65" evidence="1"/>
<feature type="transmembrane region" description="Helical" evidence="3">
    <location>
        <begin position="35"/>
        <end position="56"/>
    </location>
</feature>
<keyword evidence="6" id="KW-1185">Reference proteome</keyword>
<proteinExistence type="predicted"/>
<feature type="transmembrane region" description="Helical" evidence="3">
    <location>
        <begin position="6"/>
        <end position="28"/>
    </location>
</feature>
<dbReference type="PANTHER" id="PTHR45138:SF9">
    <property type="entry name" value="DIGUANYLATE CYCLASE DGCM-RELATED"/>
    <property type="match status" value="1"/>
</dbReference>
<keyword evidence="3" id="KW-0812">Transmembrane</keyword>
<feature type="transmembrane region" description="Helical" evidence="3">
    <location>
        <begin position="192"/>
        <end position="209"/>
    </location>
</feature>
<dbReference type="Proteomes" id="UP000268844">
    <property type="component" value="Unassembled WGS sequence"/>
</dbReference>
<gene>
    <name evidence="5" type="primary">ycdT_1</name>
    <name evidence="5" type="ORF">DEVEQU_01967</name>
</gene>
<accession>A0A447IBQ3</accession>
<keyword evidence="5" id="KW-0548">Nucleotidyltransferase</keyword>
<dbReference type="Gene3D" id="3.30.70.270">
    <property type="match status" value="1"/>
</dbReference>
<dbReference type="GO" id="GO:0052621">
    <property type="term" value="F:diguanylate cyclase activity"/>
    <property type="evidence" value="ECO:0007669"/>
    <property type="project" value="UniProtKB-EC"/>
</dbReference>
<evidence type="ECO:0000259" key="4">
    <source>
        <dbReference type="PROSITE" id="PS50887"/>
    </source>
</evidence>
<keyword evidence="3" id="KW-1133">Transmembrane helix</keyword>
<dbReference type="SUPFAM" id="SSF55073">
    <property type="entry name" value="Nucleotide cyclase"/>
    <property type="match status" value="1"/>
</dbReference>
<reference evidence="5 6" key="1">
    <citation type="submission" date="2018-12" db="EMBL/GenBank/DDBJ databases">
        <authorList>
            <person name="Criscuolo A."/>
        </authorList>
    </citation>
    <scope>NUCLEOTIDE SEQUENCE [LARGE SCALE GENOMIC DNA]</scope>
    <source>
        <strain evidence="5">ACIP1116281</strain>
    </source>
</reference>
<dbReference type="CDD" id="cd01949">
    <property type="entry name" value="GGDEF"/>
    <property type="match status" value="1"/>
</dbReference>
<dbReference type="Pfam" id="PF00990">
    <property type="entry name" value="GGDEF"/>
    <property type="match status" value="1"/>
</dbReference>
<sequence length="382" mass="41024">MVIDNASLLIAIAFSSGSLMIALLIGWMNSRRESYLLFGAGGIGLVVIAMAAMGLRNGAYDMFIQLVPFVLLLIGFALIYAGSRIFRDEAASTIPALVIGMVAVITTAVPIIVGLSGIGTIMLNIGGAVLMLLCGREYWRSRKEARGALIVNAVLYTLTAISFACCALVLLLEGRWVLDGPPNNWAEDFNSIMSLVGLTGIGAITLTLHHARNARHHRMEAHTDALTGVLNRRALFDIYPEGHIATGLAVLMFDLDHFKQINDRLGHAAGDHVLQQFADVMREELRAADTIARLGGEEFCVIMRDMDGERAKAIAERIRTRFAGLNLSRGQDGQVATVSAGLAVGGQDEPFSSVLSRADAALYKAKSAGRNQVHIAALRLVA</sequence>
<dbReference type="PANTHER" id="PTHR45138">
    <property type="entry name" value="REGULATORY COMPONENTS OF SENSORY TRANSDUCTION SYSTEM"/>
    <property type="match status" value="1"/>
</dbReference>
<dbReference type="EMBL" id="UZWD01000025">
    <property type="protein sequence ID" value="VDS04827.1"/>
    <property type="molecule type" value="Genomic_DNA"/>
</dbReference>
<feature type="domain" description="GGDEF" evidence="4">
    <location>
        <begin position="246"/>
        <end position="378"/>
    </location>
</feature>
<feature type="transmembrane region" description="Helical" evidence="3">
    <location>
        <begin position="62"/>
        <end position="81"/>
    </location>
</feature>
<name>A0A447IBQ3_9HYPH</name>
<evidence type="ECO:0000256" key="2">
    <source>
        <dbReference type="ARBA" id="ARBA00034247"/>
    </source>
</evidence>
<dbReference type="NCBIfam" id="TIGR00254">
    <property type="entry name" value="GGDEF"/>
    <property type="match status" value="1"/>
</dbReference>
<dbReference type="FunFam" id="3.30.70.270:FF:000001">
    <property type="entry name" value="Diguanylate cyclase domain protein"/>
    <property type="match status" value="1"/>
</dbReference>
<dbReference type="PROSITE" id="PS50887">
    <property type="entry name" value="GGDEF"/>
    <property type="match status" value="1"/>
</dbReference>
<feature type="transmembrane region" description="Helical" evidence="3">
    <location>
        <begin position="118"/>
        <end position="135"/>
    </location>
</feature>
<evidence type="ECO:0000313" key="5">
    <source>
        <dbReference type="EMBL" id="VDS04827.1"/>
    </source>
</evidence>
<keyword evidence="3" id="KW-0472">Membrane</keyword>
<dbReference type="InterPro" id="IPR000160">
    <property type="entry name" value="GGDEF_dom"/>
</dbReference>
<dbReference type="RefSeq" id="WP_164550336.1">
    <property type="nucleotide sequence ID" value="NZ_JBHTMH010000001.1"/>
</dbReference>
<comment type="catalytic activity">
    <reaction evidence="2">
        <text>2 GTP = 3',3'-c-di-GMP + 2 diphosphate</text>
        <dbReference type="Rhea" id="RHEA:24898"/>
        <dbReference type="ChEBI" id="CHEBI:33019"/>
        <dbReference type="ChEBI" id="CHEBI:37565"/>
        <dbReference type="ChEBI" id="CHEBI:58805"/>
        <dbReference type="EC" id="2.7.7.65"/>
    </reaction>
</comment>
<organism evidence="5 6">
    <name type="scientific">Devosia equisanguinis</name>
    <dbReference type="NCBI Taxonomy" id="2490941"/>
    <lineage>
        <taxon>Bacteria</taxon>
        <taxon>Pseudomonadati</taxon>
        <taxon>Pseudomonadota</taxon>
        <taxon>Alphaproteobacteria</taxon>
        <taxon>Hyphomicrobiales</taxon>
        <taxon>Devosiaceae</taxon>
        <taxon>Devosia</taxon>
    </lineage>
</organism>
<keyword evidence="5" id="KW-0808">Transferase</keyword>
<feature type="transmembrane region" description="Helical" evidence="3">
    <location>
        <begin position="93"/>
        <end position="112"/>
    </location>
</feature>
<dbReference type="SMART" id="SM00267">
    <property type="entry name" value="GGDEF"/>
    <property type="match status" value="1"/>
</dbReference>
<evidence type="ECO:0000313" key="6">
    <source>
        <dbReference type="Proteomes" id="UP000268844"/>
    </source>
</evidence>
<feature type="transmembrane region" description="Helical" evidence="3">
    <location>
        <begin position="147"/>
        <end position="172"/>
    </location>
</feature>
<evidence type="ECO:0000256" key="3">
    <source>
        <dbReference type="SAM" id="Phobius"/>
    </source>
</evidence>
<dbReference type="InterPro" id="IPR050469">
    <property type="entry name" value="Diguanylate_Cyclase"/>
</dbReference>
<evidence type="ECO:0000256" key="1">
    <source>
        <dbReference type="ARBA" id="ARBA00012528"/>
    </source>
</evidence>
<protein>
    <recommendedName>
        <fullName evidence="1">diguanylate cyclase</fullName>
        <ecNumber evidence="1">2.7.7.65</ecNumber>
    </recommendedName>
</protein>
<dbReference type="AlphaFoldDB" id="A0A447IBQ3"/>
<dbReference type="InterPro" id="IPR043128">
    <property type="entry name" value="Rev_trsase/Diguanyl_cyclase"/>
</dbReference>
<dbReference type="InterPro" id="IPR029787">
    <property type="entry name" value="Nucleotide_cyclase"/>
</dbReference>